<organism evidence="9 10">
    <name type="scientific">Monopterus albus</name>
    <name type="common">Swamp eel</name>
    <dbReference type="NCBI Taxonomy" id="43700"/>
    <lineage>
        <taxon>Eukaryota</taxon>
        <taxon>Metazoa</taxon>
        <taxon>Chordata</taxon>
        <taxon>Craniata</taxon>
        <taxon>Vertebrata</taxon>
        <taxon>Euteleostomi</taxon>
        <taxon>Actinopterygii</taxon>
        <taxon>Neopterygii</taxon>
        <taxon>Teleostei</taxon>
        <taxon>Neoteleostei</taxon>
        <taxon>Acanthomorphata</taxon>
        <taxon>Anabantaria</taxon>
        <taxon>Synbranchiformes</taxon>
        <taxon>Synbranchidae</taxon>
        <taxon>Monopterus</taxon>
    </lineage>
</organism>
<feature type="compositionally biased region" description="Basic and acidic residues" evidence="8">
    <location>
        <begin position="1"/>
        <end position="11"/>
    </location>
</feature>
<dbReference type="Pfam" id="PF10500">
    <property type="entry name" value="SR-25"/>
    <property type="match status" value="1"/>
</dbReference>
<dbReference type="AlphaFoldDB" id="A0A3Q3JM89"/>
<dbReference type="STRING" id="43700.ENSMALP00000017760"/>
<dbReference type="GO" id="GO:0008380">
    <property type="term" value="P:RNA splicing"/>
    <property type="evidence" value="ECO:0007669"/>
    <property type="project" value="UniProtKB-KW"/>
</dbReference>
<feature type="compositionally biased region" description="Low complexity" evidence="8">
    <location>
        <begin position="64"/>
        <end position="82"/>
    </location>
</feature>
<accession>A0A3Q3JM89</accession>
<dbReference type="KEGG" id="malb:109961610"/>
<dbReference type="OrthoDB" id="48562at2759"/>
<evidence type="ECO:0000256" key="2">
    <source>
        <dbReference type="ARBA" id="ARBA00004604"/>
    </source>
</evidence>
<name>A0A3Q3JM89_MONAL</name>
<feature type="compositionally biased region" description="Low complexity" evidence="8">
    <location>
        <begin position="26"/>
        <end position="41"/>
    </location>
</feature>
<feature type="region of interest" description="Disordered" evidence="8">
    <location>
        <begin position="1"/>
        <end position="133"/>
    </location>
</feature>
<keyword evidence="6" id="KW-0508">mRNA splicing</keyword>
<evidence type="ECO:0000313" key="9">
    <source>
        <dbReference type="Ensembl" id="ENSMALP00000017760.1"/>
    </source>
</evidence>
<dbReference type="InterPro" id="IPR019532">
    <property type="entry name" value="Nucl_RNA-splicing_assoc_SR-25"/>
</dbReference>
<reference evidence="9" key="2">
    <citation type="submission" date="2025-09" db="UniProtKB">
        <authorList>
            <consortium name="Ensembl"/>
        </authorList>
    </citation>
    <scope>IDENTIFICATION</scope>
</reference>
<dbReference type="Ensembl" id="ENSMALT00000018107.1">
    <property type="protein sequence ID" value="ENSMALP00000017760.1"/>
    <property type="gene ID" value="ENSMALG00000012399.1"/>
</dbReference>
<evidence type="ECO:0000256" key="7">
    <source>
        <dbReference type="ARBA" id="ARBA00023242"/>
    </source>
</evidence>
<dbReference type="RefSeq" id="XP_020458216.1">
    <property type="nucleotide sequence ID" value="XM_020602560.1"/>
</dbReference>
<dbReference type="GO" id="GO:0016607">
    <property type="term" value="C:nuclear speck"/>
    <property type="evidence" value="ECO:0007669"/>
    <property type="project" value="UniProtKB-SubCell"/>
</dbReference>
<evidence type="ECO:0000256" key="3">
    <source>
        <dbReference type="ARBA" id="ARBA00006852"/>
    </source>
</evidence>
<dbReference type="GeneID" id="109961610"/>
<evidence type="ECO:0000256" key="4">
    <source>
        <dbReference type="ARBA" id="ARBA00017993"/>
    </source>
</evidence>
<evidence type="ECO:0000256" key="1">
    <source>
        <dbReference type="ARBA" id="ARBA00004324"/>
    </source>
</evidence>
<keyword evidence="5" id="KW-0507">mRNA processing</keyword>
<feature type="compositionally biased region" description="Basic residues" evidence="8">
    <location>
        <begin position="88"/>
        <end position="122"/>
    </location>
</feature>
<protein>
    <recommendedName>
        <fullName evidence="4">ADP-ribosylation factor-like protein 6-interacting protein 4</fullName>
    </recommendedName>
</protein>
<reference evidence="9" key="1">
    <citation type="submission" date="2025-08" db="UniProtKB">
        <authorList>
            <consortium name="Ensembl"/>
        </authorList>
    </citation>
    <scope>IDENTIFICATION</scope>
</reference>
<keyword evidence="7" id="KW-0539">Nucleus</keyword>
<keyword evidence="10" id="KW-1185">Reference proteome</keyword>
<feature type="compositionally biased region" description="Basic residues" evidence="8">
    <location>
        <begin position="12"/>
        <end position="25"/>
    </location>
</feature>
<dbReference type="CTD" id="51329"/>
<feature type="region of interest" description="Disordered" evidence="8">
    <location>
        <begin position="213"/>
        <end position="234"/>
    </location>
</feature>
<comment type="subcellular location">
    <subcellularLocation>
        <location evidence="1">Nucleus speckle</location>
    </subcellularLocation>
    <subcellularLocation>
        <location evidence="2">Nucleus</location>
        <location evidence="2">Nucleolus</location>
    </subcellularLocation>
</comment>
<evidence type="ECO:0000256" key="5">
    <source>
        <dbReference type="ARBA" id="ARBA00022664"/>
    </source>
</evidence>
<evidence type="ECO:0000256" key="6">
    <source>
        <dbReference type="ARBA" id="ARBA00023187"/>
    </source>
</evidence>
<dbReference type="GO" id="GO:0006397">
    <property type="term" value="P:mRNA processing"/>
    <property type="evidence" value="ECO:0007669"/>
    <property type="project" value="UniProtKB-KW"/>
</dbReference>
<dbReference type="GO" id="GO:0005730">
    <property type="term" value="C:nucleolus"/>
    <property type="evidence" value="ECO:0007669"/>
    <property type="project" value="UniProtKB-SubCell"/>
</dbReference>
<evidence type="ECO:0000256" key="8">
    <source>
        <dbReference type="SAM" id="MobiDB-lite"/>
    </source>
</evidence>
<sequence>MDRSRSPDRAGREKKHDKKKKRRRSSSSSSSSSPGSRSRSTSLKKAPRKSRDVKTQKKKRKRSSSSSSSSTNSSSSSSSSSSSDEKTKRKKSKAKKKKLKKKKAKLKKQMKKEKKKKEKQKKKAEVLPSAGPAEKRLSHLEVWNEEGAVELGPVMTDEQKARLSTKRPLTKEEYEARQSVIRKVVDPETGRTRLVRGEGEIIEEIVSREKHKDINKQATKGDGNAFQRKLGMNR</sequence>
<evidence type="ECO:0000313" key="10">
    <source>
        <dbReference type="Proteomes" id="UP000261600"/>
    </source>
</evidence>
<dbReference type="Proteomes" id="UP000261600">
    <property type="component" value="Unplaced"/>
</dbReference>
<proteinExistence type="inferred from homology"/>
<comment type="similarity">
    <text evidence="3">Belongs to the ARL6IP4 family.</text>
</comment>